<dbReference type="STRING" id="1814289.SAMN05216410_0082"/>
<name>A0A1G6X6P1_9MICO</name>
<evidence type="ECO:0000313" key="2">
    <source>
        <dbReference type="EMBL" id="SDD73025.1"/>
    </source>
</evidence>
<dbReference type="Gene3D" id="3.30.70.100">
    <property type="match status" value="1"/>
</dbReference>
<keyword evidence="2" id="KW-0560">Oxidoreductase</keyword>
<dbReference type="InterPro" id="IPR007138">
    <property type="entry name" value="ABM_dom"/>
</dbReference>
<dbReference type="InterPro" id="IPR011008">
    <property type="entry name" value="Dimeric_a/b-barrel"/>
</dbReference>
<sequence>MIRVVVPATVPVSALPRALELYRELVEETRTETGCISYELLQRADDPTRLLLVEEWESRAHLDAHTRTPHFVRLVALLDEVEHAEPAVIYSKVL</sequence>
<dbReference type="PANTHER" id="PTHR33336">
    <property type="entry name" value="QUINOL MONOOXYGENASE YGIN-RELATED"/>
    <property type="match status" value="1"/>
</dbReference>
<gene>
    <name evidence="2" type="ORF">SAMN05216410_0082</name>
</gene>
<dbReference type="RefSeq" id="WP_093186420.1">
    <property type="nucleotide sequence ID" value="NZ_FMYH01000010.1"/>
</dbReference>
<reference evidence="2 3" key="1">
    <citation type="submission" date="2016-09" db="EMBL/GenBank/DDBJ databases">
        <authorList>
            <person name="Capua I."/>
            <person name="De Benedictis P."/>
            <person name="Joannis T."/>
            <person name="Lombin L.H."/>
            <person name="Cattoli G."/>
        </authorList>
    </citation>
    <scope>NUCLEOTIDE SEQUENCE [LARGE SCALE GENOMIC DNA]</scope>
    <source>
        <strain evidence="2 3">ISLP-3</strain>
    </source>
</reference>
<dbReference type="GO" id="GO:0004497">
    <property type="term" value="F:monooxygenase activity"/>
    <property type="evidence" value="ECO:0007669"/>
    <property type="project" value="UniProtKB-KW"/>
</dbReference>
<evidence type="ECO:0000259" key="1">
    <source>
        <dbReference type="PROSITE" id="PS51725"/>
    </source>
</evidence>
<feature type="domain" description="ABM" evidence="1">
    <location>
        <begin position="2"/>
        <end position="90"/>
    </location>
</feature>
<protein>
    <submittedName>
        <fullName evidence="2">Quinol monooxygenase YgiN</fullName>
    </submittedName>
</protein>
<dbReference type="OrthoDB" id="5080511at2"/>
<dbReference type="PROSITE" id="PS51725">
    <property type="entry name" value="ABM"/>
    <property type="match status" value="1"/>
</dbReference>
<organism evidence="2 3">
    <name type="scientific">Sanguibacter gelidistatuariae</name>
    <dbReference type="NCBI Taxonomy" id="1814289"/>
    <lineage>
        <taxon>Bacteria</taxon>
        <taxon>Bacillati</taxon>
        <taxon>Actinomycetota</taxon>
        <taxon>Actinomycetes</taxon>
        <taxon>Micrococcales</taxon>
        <taxon>Sanguibacteraceae</taxon>
        <taxon>Sanguibacter</taxon>
    </lineage>
</organism>
<dbReference type="EMBL" id="FMYH01000010">
    <property type="protein sequence ID" value="SDD73025.1"/>
    <property type="molecule type" value="Genomic_DNA"/>
</dbReference>
<dbReference type="Pfam" id="PF03992">
    <property type="entry name" value="ABM"/>
    <property type="match status" value="1"/>
</dbReference>
<dbReference type="Proteomes" id="UP000199039">
    <property type="component" value="Unassembled WGS sequence"/>
</dbReference>
<dbReference type="InterPro" id="IPR050744">
    <property type="entry name" value="AI-2_Isomerase_LsrG"/>
</dbReference>
<dbReference type="AlphaFoldDB" id="A0A1G6X6P1"/>
<dbReference type="PANTHER" id="PTHR33336:SF15">
    <property type="entry name" value="ABM DOMAIN-CONTAINING PROTEIN"/>
    <property type="match status" value="1"/>
</dbReference>
<proteinExistence type="predicted"/>
<keyword evidence="3" id="KW-1185">Reference proteome</keyword>
<accession>A0A1G6X6P1</accession>
<keyword evidence="2" id="KW-0503">Monooxygenase</keyword>
<evidence type="ECO:0000313" key="3">
    <source>
        <dbReference type="Proteomes" id="UP000199039"/>
    </source>
</evidence>
<dbReference type="SUPFAM" id="SSF54909">
    <property type="entry name" value="Dimeric alpha+beta barrel"/>
    <property type="match status" value="1"/>
</dbReference>